<dbReference type="PANTHER" id="PTHR40903:SF1">
    <property type="entry name" value="HYPHALLY REGULATED CELL WALL PROTEIN 3"/>
    <property type="match status" value="1"/>
</dbReference>
<accession>A0A8H5BTU6</accession>
<comment type="caution">
    <text evidence="3">The sequence shown here is derived from an EMBL/GenBank/DDBJ whole genome shotgun (WGS) entry which is preliminary data.</text>
</comment>
<dbReference type="AlphaFoldDB" id="A0A8H5BTU6"/>
<name>A0A8H5BTU6_9AGAR</name>
<feature type="compositionally biased region" description="Low complexity" evidence="1">
    <location>
        <begin position="410"/>
        <end position="427"/>
    </location>
</feature>
<evidence type="ECO:0000313" key="4">
    <source>
        <dbReference type="Proteomes" id="UP000567179"/>
    </source>
</evidence>
<proteinExistence type="predicted"/>
<feature type="compositionally biased region" description="Pro residues" evidence="1">
    <location>
        <begin position="105"/>
        <end position="121"/>
    </location>
</feature>
<feature type="region of interest" description="Disordered" evidence="1">
    <location>
        <begin position="1"/>
        <end position="127"/>
    </location>
</feature>
<feature type="compositionally biased region" description="Low complexity" evidence="1">
    <location>
        <begin position="435"/>
        <end position="468"/>
    </location>
</feature>
<reference evidence="3 4" key="1">
    <citation type="journal article" date="2020" name="ISME J.">
        <title>Uncovering the hidden diversity of litter-decomposition mechanisms in mushroom-forming fungi.</title>
        <authorList>
            <person name="Floudas D."/>
            <person name="Bentzer J."/>
            <person name="Ahren D."/>
            <person name="Johansson T."/>
            <person name="Persson P."/>
            <person name="Tunlid A."/>
        </authorList>
    </citation>
    <scope>NUCLEOTIDE SEQUENCE [LARGE SCALE GENOMIC DNA]</scope>
    <source>
        <strain evidence="3 4">CBS 101986</strain>
    </source>
</reference>
<feature type="compositionally biased region" description="Basic residues" evidence="1">
    <location>
        <begin position="344"/>
        <end position="353"/>
    </location>
</feature>
<dbReference type="OrthoDB" id="2499658at2759"/>
<feature type="region of interest" description="Disordered" evidence="1">
    <location>
        <begin position="333"/>
        <end position="362"/>
    </location>
</feature>
<feature type="compositionally biased region" description="Low complexity" evidence="1">
    <location>
        <begin position="1"/>
        <end position="13"/>
    </location>
</feature>
<feature type="compositionally biased region" description="Polar residues" evidence="1">
    <location>
        <begin position="25"/>
        <end position="35"/>
    </location>
</feature>
<dbReference type="Gene3D" id="1.10.340.70">
    <property type="match status" value="1"/>
</dbReference>
<evidence type="ECO:0000313" key="3">
    <source>
        <dbReference type="EMBL" id="KAF5329434.1"/>
    </source>
</evidence>
<dbReference type="PANTHER" id="PTHR40903">
    <property type="entry name" value="GLYCINE-RICH CELL WALL STRUCTURAL PROTEIN 1-LIKE"/>
    <property type="match status" value="1"/>
</dbReference>
<dbReference type="Pfam" id="PF17921">
    <property type="entry name" value="Integrase_H2C2"/>
    <property type="match status" value="1"/>
</dbReference>
<dbReference type="EMBL" id="JAACJJ010000002">
    <property type="protein sequence ID" value="KAF5329434.1"/>
    <property type="molecule type" value="Genomic_DNA"/>
</dbReference>
<dbReference type="InterPro" id="IPR041588">
    <property type="entry name" value="Integrase_H2C2"/>
</dbReference>
<keyword evidence="4" id="KW-1185">Reference proteome</keyword>
<feature type="compositionally biased region" description="Polar residues" evidence="1">
    <location>
        <begin position="75"/>
        <end position="104"/>
    </location>
</feature>
<evidence type="ECO:0000259" key="2">
    <source>
        <dbReference type="Pfam" id="PF17921"/>
    </source>
</evidence>
<feature type="compositionally biased region" description="Polar residues" evidence="1">
    <location>
        <begin position="790"/>
        <end position="802"/>
    </location>
</feature>
<feature type="domain" description="Integrase zinc-binding" evidence="2">
    <location>
        <begin position="241"/>
        <end position="288"/>
    </location>
</feature>
<sequence length="914" mass="94718">MSPARPSSRRNSSGGFKPYTRGVAQAQTASSSLNGTPPHAGSGSRFGSGTGSISPDGSASGNTSPGATRRGPQAGSPTGAHNTTSPPHTPQLSASHFNHNHTLNTPPPSTPTAPPPPPPPSHIAERPGFPTYAQYKQVETAYLQSLTPRRQGKALISQRMFDRIWDVLHQPDAPGETAQFRFWARKMFTLRTVPGGMGGVGGGTGPPTAAADFLGANMNAEPQEVLLHDNLLVAIQEQLYDLLCYCHGSTGHGGRDKTCALIRKHYTWVPKDLVSSFIKTCPTCIMKKCGGGGVGVGMNLNSGAGVGVGVNVNAGVMDRQQRQMEQQMQMQQIRQRQEEQQHRLQMHHHHHQQHQQEAGLPLPGMRDYFQNMYGMDLGAPGPSAHQQPHAQGVPWPMMDDNQAPASEHPMSPAAMSMSMSLSLSMSGSGSGSGSGSASISRSGSGAGSGSVSTPGLGSASSGSGSSGSMHEEDPLALDHEVMRARNGKPYLQGRGPAYPTHPMVREVALYKGLPNGWQYRHADYASAHAEFMAAKDALSAGSEDAHGGMDMQMDAVGMQRPRVPSILPLWGPDKFTQSEYEAIAAGNAEQLQGLSPVLPSTSGNHDTGHSPVLDGGMGGRPHFARGTQQMSLQYLLMNAPKESASGTGARPYTPQIDPVLLGYSSVATTGSGSSPALGATSASAPATGAGTGSHSGVSSSEFVGSASASLSSSARFPSSPSIKRAAAAPLRIHLEFPPPEKSFQALLAYRDSLGDGNLTPDSPLLGWGPGGANTSGSAGAGELYGHHSSGPPSLTYPASPSPSLRSDGSGGSQLSQLSAFRVSLVDDAGAPEGGDGGDGGAGVRDGTSHSNDSTPASSALPTPVDEYGSGAAAAVDIKGKRKMEFDVAETQTRLENELSEGIQIVLGLRNSTTA</sequence>
<feature type="region of interest" description="Disordered" evidence="1">
    <location>
        <begin position="377"/>
        <end position="472"/>
    </location>
</feature>
<feature type="compositionally biased region" description="Low complexity" evidence="1">
    <location>
        <begin position="803"/>
        <end position="813"/>
    </location>
</feature>
<feature type="region of interest" description="Disordered" evidence="1">
    <location>
        <begin position="826"/>
        <end position="867"/>
    </location>
</feature>
<evidence type="ECO:0000256" key="1">
    <source>
        <dbReference type="SAM" id="MobiDB-lite"/>
    </source>
</evidence>
<protein>
    <recommendedName>
        <fullName evidence="2">Integrase zinc-binding domain-containing protein</fullName>
    </recommendedName>
</protein>
<feature type="region of interest" description="Disordered" evidence="1">
    <location>
        <begin position="671"/>
        <end position="701"/>
    </location>
</feature>
<feature type="compositionally biased region" description="Gly residues" evidence="1">
    <location>
        <begin position="831"/>
        <end position="843"/>
    </location>
</feature>
<feature type="region of interest" description="Disordered" evidence="1">
    <location>
        <begin position="760"/>
        <end position="813"/>
    </location>
</feature>
<feature type="compositionally biased region" description="Polar residues" evidence="1">
    <location>
        <begin position="848"/>
        <end position="860"/>
    </location>
</feature>
<dbReference type="Proteomes" id="UP000567179">
    <property type="component" value="Unassembled WGS sequence"/>
</dbReference>
<gene>
    <name evidence="3" type="ORF">D9619_008996</name>
</gene>
<feature type="compositionally biased region" description="Polar residues" evidence="1">
    <location>
        <begin position="55"/>
        <end position="66"/>
    </location>
</feature>
<organism evidence="3 4">
    <name type="scientific">Psilocybe cf. subviscida</name>
    <dbReference type="NCBI Taxonomy" id="2480587"/>
    <lineage>
        <taxon>Eukaryota</taxon>
        <taxon>Fungi</taxon>
        <taxon>Dikarya</taxon>
        <taxon>Basidiomycota</taxon>
        <taxon>Agaricomycotina</taxon>
        <taxon>Agaricomycetes</taxon>
        <taxon>Agaricomycetidae</taxon>
        <taxon>Agaricales</taxon>
        <taxon>Agaricineae</taxon>
        <taxon>Strophariaceae</taxon>
        <taxon>Psilocybe</taxon>
    </lineage>
</organism>